<evidence type="ECO:0000313" key="3">
    <source>
        <dbReference type="Proteomes" id="UP000726105"/>
    </source>
</evidence>
<dbReference type="SUPFAM" id="SSF55729">
    <property type="entry name" value="Acyl-CoA N-acyltransferases (Nat)"/>
    <property type="match status" value="1"/>
</dbReference>
<dbReference type="GO" id="GO:0016747">
    <property type="term" value="F:acyltransferase activity, transferring groups other than amino-acyl groups"/>
    <property type="evidence" value="ECO:0007669"/>
    <property type="project" value="InterPro"/>
</dbReference>
<dbReference type="AlphaFoldDB" id="A0A935ING8"/>
<sequence>MAATPKRRKGGPEIVPVTADDVPALVEPCRDCAFWERGPGLVAGTASTVSRDKAAWVRRVEAEWGTPGWLVRVDGQPAGHLLIAPAHLAPRSLAFPTSPVADDAILLLAVRVDPRYAGQGLGRRLVQTAAREVLSHDGRAIEAFGTTRGDQCLTPVDFLTAVGFYVVREHAAYPRLRLDLRTALAWREDVEHALDRILAPVRRLGAGNPVGTANNEAPGAGRP</sequence>
<dbReference type="Gene3D" id="3.40.630.30">
    <property type="match status" value="1"/>
</dbReference>
<dbReference type="Proteomes" id="UP000726105">
    <property type="component" value="Unassembled WGS sequence"/>
</dbReference>
<dbReference type="Pfam" id="PF00583">
    <property type="entry name" value="Acetyltransf_1"/>
    <property type="match status" value="1"/>
</dbReference>
<name>A0A935ING8_9MICO</name>
<evidence type="ECO:0000259" key="1">
    <source>
        <dbReference type="PROSITE" id="PS51186"/>
    </source>
</evidence>
<dbReference type="EMBL" id="JADJIB010000005">
    <property type="protein sequence ID" value="MBK7274411.1"/>
    <property type="molecule type" value="Genomic_DNA"/>
</dbReference>
<dbReference type="InterPro" id="IPR016181">
    <property type="entry name" value="Acyl_CoA_acyltransferase"/>
</dbReference>
<protein>
    <submittedName>
        <fullName evidence="2">GNAT family N-acetyltransferase</fullName>
    </submittedName>
</protein>
<accession>A0A935ING8</accession>
<comment type="caution">
    <text evidence="2">The sequence shown here is derived from an EMBL/GenBank/DDBJ whole genome shotgun (WGS) entry which is preliminary data.</text>
</comment>
<dbReference type="InterPro" id="IPR000182">
    <property type="entry name" value="GNAT_dom"/>
</dbReference>
<evidence type="ECO:0000313" key="2">
    <source>
        <dbReference type="EMBL" id="MBK7274411.1"/>
    </source>
</evidence>
<dbReference type="CDD" id="cd04301">
    <property type="entry name" value="NAT_SF"/>
    <property type="match status" value="1"/>
</dbReference>
<organism evidence="2 3">
    <name type="scientific">Candidatus Phosphoribacter hodrii</name>
    <dbReference type="NCBI Taxonomy" id="2953743"/>
    <lineage>
        <taxon>Bacteria</taxon>
        <taxon>Bacillati</taxon>
        <taxon>Actinomycetota</taxon>
        <taxon>Actinomycetes</taxon>
        <taxon>Micrococcales</taxon>
        <taxon>Dermatophilaceae</taxon>
        <taxon>Candidatus Phosphoribacter</taxon>
    </lineage>
</organism>
<reference evidence="2 3" key="1">
    <citation type="submission" date="2020-10" db="EMBL/GenBank/DDBJ databases">
        <title>Connecting structure to function with the recovery of over 1000 high-quality activated sludge metagenome-assembled genomes encoding full-length rRNA genes using long-read sequencing.</title>
        <authorList>
            <person name="Singleton C.M."/>
            <person name="Petriglieri F."/>
            <person name="Kristensen J.M."/>
            <person name="Kirkegaard R.H."/>
            <person name="Michaelsen T.Y."/>
            <person name="Andersen M.H."/>
            <person name="Karst S.M."/>
            <person name="Dueholm M.S."/>
            <person name="Nielsen P.H."/>
            <person name="Albertsen M."/>
        </authorList>
    </citation>
    <scope>NUCLEOTIDE SEQUENCE [LARGE SCALE GENOMIC DNA]</scope>
    <source>
        <strain evidence="2">Ega_18-Q3-R5-49_MAXAC.001</strain>
    </source>
</reference>
<dbReference type="PROSITE" id="PS51186">
    <property type="entry name" value="GNAT"/>
    <property type="match status" value="1"/>
</dbReference>
<gene>
    <name evidence="2" type="ORF">IPI13_15005</name>
</gene>
<proteinExistence type="predicted"/>
<feature type="domain" description="N-acetyltransferase" evidence="1">
    <location>
        <begin position="12"/>
        <end position="191"/>
    </location>
</feature>